<evidence type="ECO:0000256" key="1">
    <source>
        <dbReference type="ARBA" id="ARBA00022729"/>
    </source>
</evidence>
<feature type="domain" description="Secretion system C-terminal sorting" evidence="3">
    <location>
        <begin position="549"/>
        <end position="615"/>
    </location>
</feature>
<keyword evidence="1 2" id="KW-0732">Signal</keyword>
<name>A0ABS3T0S9_9FLAO</name>
<feature type="signal peptide" evidence="2">
    <location>
        <begin position="1"/>
        <end position="18"/>
    </location>
</feature>
<dbReference type="Proteomes" id="UP000676776">
    <property type="component" value="Unassembled WGS sequence"/>
</dbReference>
<sequence>MKRSLILCFILTCSIAFAQSDLFVSNGSFIYVDGDGFTPGPNVAPVFVTNDVNIEGGGHIYLRNEAQLLQGNDVGNSGLGELSVYQEGNVNRWSYNYWCSPVGVPNVANGNEPSRVSLLNDVIDVTNSTPALFTPGFDGIGSPLTISDRWLWSFVSSDEYSEWIYVGSTNDLDPGLGFTMKGNGTTPTESQLYDFRGKPNNGTITNPVANGQWTLIGNPYPSAIDARDLIHNSSNVNEITGTLFYWEQSQTVTSHVLQDYIGGYATYTINTSGAPIETFTFALFSTYDENDNSTPVYLPPPAPPFTQAEGVKRARRYIPIGQGFMVEGINGPNGEVTVNNSMREFVKEDGTNSVFFRNGQTNAASNSSNETGVNHIQYQDNGLSLVPDDYKRFRVNVDFTVGESQYTRQLVLNFHDSATFGHDRGLELKRAQAYDSDAYFELDGEDYGAQAYPFGEDLRIPLVIDIEEQQPLRFRIFDIQNFEDSQGIYIYDSTTDMYINLRDINYELNIEPGHYTDRFEVVFTAETTLSNEAVDLDNLSVIQNNGLHQLQIFNPNAVDISSIEVYDVSGRRVITNPVNTVESQYNISTLDLSDGVYVVNIKTASEAVTSDKVIVKN</sequence>
<keyword evidence="5" id="KW-1185">Reference proteome</keyword>
<dbReference type="Pfam" id="PF18962">
    <property type="entry name" value="Por_Secre_tail"/>
    <property type="match status" value="1"/>
</dbReference>
<proteinExistence type="predicted"/>
<evidence type="ECO:0000313" key="5">
    <source>
        <dbReference type="Proteomes" id="UP000676776"/>
    </source>
</evidence>
<organism evidence="4 5">
    <name type="scientific">Winogradskyella pelagia</name>
    <dbReference type="NCBI Taxonomy" id="2819984"/>
    <lineage>
        <taxon>Bacteria</taxon>
        <taxon>Pseudomonadati</taxon>
        <taxon>Bacteroidota</taxon>
        <taxon>Flavobacteriia</taxon>
        <taxon>Flavobacteriales</taxon>
        <taxon>Flavobacteriaceae</taxon>
        <taxon>Winogradskyella</taxon>
    </lineage>
</organism>
<evidence type="ECO:0000313" key="4">
    <source>
        <dbReference type="EMBL" id="MBO3116347.1"/>
    </source>
</evidence>
<comment type="caution">
    <text evidence="4">The sequence shown here is derived from an EMBL/GenBank/DDBJ whole genome shotgun (WGS) entry which is preliminary data.</text>
</comment>
<accession>A0ABS3T0S9</accession>
<dbReference type="RefSeq" id="WP_208153434.1">
    <property type="nucleotide sequence ID" value="NZ_JAGEVF010000004.1"/>
</dbReference>
<dbReference type="EMBL" id="JAGEVF010000004">
    <property type="protein sequence ID" value="MBO3116347.1"/>
    <property type="molecule type" value="Genomic_DNA"/>
</dbReference>
<evidence type="ECO:0000256" key="2">
    <source>
        <dbReference type="SAM" id="SignalP"/>
    </source>
</evidence>
<dbReference type="NCBIfam" id="TIGR04183">
    <property type="entry name" value="Por_Secre_tail"/>
    <property type="match status" value="1"/>
</dbReference>
<gene>
    <name evidence="4" type="ORF">J4050_06295</name>
</gene>
<feature type="chain" id="PRO_5045836487" evidence="2">
    <location>
        <begin position="19"/>
        <end position="617"/>
    </location>
</feature>
<dbReference type="InterPro" id="IPR026444">
    <property type="entry name" value="Secre_tail"/>
</dbReference>
<reference evidence="4 5" key="1">
    <citation type="submission" date="2021-03" db="EMBL/GenBank/DDBJ databases">
        <title>Winogradskyella sp. nov., isolated from costal sediment.</title>
        <authorList>
            <person name="Gao C."/>
        </authorList>
    </citation>
    <scope>NUCLEOTIDE SEQUENCE [LARGE SCALE GENOMIC DNA]</scope>
    <source>
        <strain evidence="4 5">DF17</strain>
    </source>
</reference>
<evidence type="ECO:0000259" key="3">
    <source>
        <dbReference type="Pfam" id="PF18962"/>
    </source>
</evidence>
<protein>
    <submittedName>
        <fullName evidence="4">T9SS type A sorting domain-containing protein</fullName>
    </submittedName>
</protein>